<keyword evidence="5" id="KW-1185">Reference proteome</keyword>
<comment type="similarity">
    <text evidence="1">Belongs to the DprA/Smf family.</text>
</comment>
<dbReference type="OrthoDB" id="9785707at2"/>
<dbReference type="Pfam" id="PF02481">
    <property type="entry name" value="DNA_processg_A"/>
    <property type="match status" value="1"/>
</dbReference>
<sequence length="376" mass="42250">MGLTERECWFWMCSRPWLGVRSIDKLLGYFKTAKNIYYGRNSQYTEVKGLSENIRKRLEQCVEKDETLLRRDMSRLEKSGGHFVCRIDREYPEKLRHIYDAPAGLFYYGHLPEKKRPMIAVVGAREASGYGLASARYFAGALAEMGIDVISGLARGVDGEAHRGVLENSRSLPENVFEAGQTWGILGCGLNICYPRENYSLFEQMKVRGGILSEYGLDVKPEPWRFPMRNRIISGLADGIFVIEARERSGALITAEAGLEQGKNIYALPGRFNDALSQGCHQLIQSGAKLVFKPEDIAEDYDISSNGLKSWHGKTKLALDNSEQLVYASLSLSPKDVDAISAECGLTLSETWKTLLNLELEGWIRPMGKNLYIRSI</sequence>
<name>A0A4R2LDQ1_9FIRM</name>
<dbReference type="AlphaFoldDB" id="A0A4R2LDQ1"/>
<dbReference type="NCBIfam" id="TIGR00732">
    <property type="entry name" value="dprA"/>
    <property type="match status" value="1"/>
</dbReference>
<dbReference type="Gene3D" id="1.10.10.10">
    <property type="entry name" value="Winged helix-like DNA-binding domain superfamily/Winged helix DNA-binding domain"/>
    <property type="match status" value="1"/>
</dbReference>
<feature type="domain" description="DprA winged helix" evidence="3">
    <location>
        <begin position="318"/>
        <end position="366"/>
    </location>
</feature>
<reference evidence="4 5" key="1">
    <citation type="submission" date="2019-03" db="EMBL/GenBank/DDBJ databases">
        <title>Genomic Encyclopedia of Type Strains, Phase IV (KMG-IV): sequencing the most valuable type-strain genomes for metagenomic binning, comparative biology and taxonomic classification.</title>
        <authorList>
            <person name="Goeker M."/>
        </authorList>
    </citation>
    <scope>NUCLEOTIDE SEQUENCE [LARGE SCALE GENOMIC DNA]</scope>
    <source>
        <strain evidence="4 5">DSM 28559</strain>
    </source>
</reference>
<proteinExistence type="inferred from homology"/>
<evidence type="ECO:0000256" key="1">
    <source>
        <dbReference type="ARBA" id="ARBA00006525"/>
    </source>
</evidence>
<feature type="domain" description="Smf/DprA SLOG" evidence="2">
    <location>
        <begin position="83"/>
        <end position="301"/>
    </location>
</feature>
<evidence type="ECO:0000259" key="3">
    <source>
        <dbReference type="Pfam" id="PF17782"/>
    </source>
</evidence>
<gene>
    <name evidence="4" type="ORF">EV212_103146</name>
</gene>
<dbReference type="InterPro" id="IPR041614">
    <property type="entry name" value="DprA_WH"/>
</dbReference>
<dbReference type="InterPro" id="IPR036388">
    <property type="entry name" value="WH-like_DNA-bd_sf"/>
</dbReference>
<dbReference type="InterPro" id="IPR057666">
    <property type="entry name" value="DrpA_SLOG"/>
</dbReference>
<accession>A0A4R2LDQ1</accession>
<evidence type="ECO:0000313" key="4">
    <source>
        <dbReference type="EMBL" id="TCO85425.1"/>
    </source>
</evidence>
<dbReference type="SUPFAM" id="SSF102405">
    <property type="entry name" value="MCP/YpsA-like"/>
    <property type="match status" value="1"/>
</dbReference>
<dbReference type="PANTHER" id="PTHR43022">
    <property type="entry name" value="PROTEIN SMF"/>
    <property type="match status" value="1"/>
</dbReference>
<dbReference type="RefSeq" id="WP_132089688.1">
    <property type="nucleotide sequence ID" value="NZ_JANKAQ010000003.1"/>
</dbReference>
<dbReference type="InterPro" id="IPR003488">
    <property type="entry name" value="DprA"/>
</dbReference>
<dbReference type="Proteomes" id="UP000295711">
    <property type="component" value="Unassembled WGS sequence"/>
</dbReference>
<evidence type="ECO:0000313" key="5">
    <source>
        <dbReference type="Proteomes" id="UP000295711"/>
    </source>
</evidence>
<organism evidence="4 5">
    <name type="scientific">Frisingicoccus caecimuris</name>
    <dbReference type="NCBI Taxonomy" id="1796636"/>
    <lineage>
        <taxon>Bacteria</taxon>
        <taxon>Bacillati</taxon>
        <taxon>Bacillota</taxon>
        <taxon>Clostridia</taxon>
        <taxon>Lachnospirales</taxon>
        <taxon>Lachnospiraceae</taxon>
        <taxon>Frisingicoccus</taxon>
    </lineage>
</organism>
<evidence type="ECO:0000259" key="2">
    <source>
        <dbReference type="Pfam" id="PF02481"/>
    </source>
</evidence>
<dbReference type="GO" id="GO:0009294">
    <property type="term" value="P:DNA-mediated transformation"/>
    <property type="evidence" value="ECO:0007669"/>
    <property type="project" value="InterPro"/>
</dbReference>
<dbReference type="Pfam" id="PF17782">
    <property type="entry name" value="WHD_DprA"/>
    <property type="match status" value="1"/>
</dbReference>
<comment type="caution">
    <text evidence="4">The sequence shown here is derived from an EMBL/GenBank/DDBJ whole genome shotgun (WGS) entry which is preliminary data.</text>
</comment>
<dbReference type="Gene3D" id="3.40.50.450">
    <property type="match status" value="1"/>
</dbReference>
<dbReference type="PANTHER" id="PTHR43022:SF1">
    <property type="entry name" value="PROTEIN SMF"/>
    <property type="match status" value="1"/>
</dbReference>
<dbReference type="EMBL" id="SLXA01000003">
    <property type="protein sequence ID" value="TCO85425.1"/>
    <property type="molecule type" value="Genomic_DNA"/>
</dbReference>
<protein>
    <submittedName>
        <fullName evidence="4">DNA processing protein</fullName>
    </submittedName>
</protein>